<dbReference type="Gene3D" id="1.10.1200.10">
    <property type="entry name" value="ACP-like"/>
    <property type="match status" value="1"/>
</dbReference>
<evidence type="ECO:0000256" key="9">
    <source>
        <dbReference type="ARBA" id="ARBA00022857"/>
    </source>
</evidence>
<dbReference type="Pfam" id="PF00109">
    <property type="entry name" value="ketoacyl-synt"/>
    <property type="match status" value="1"/>
</dbReference>
<evidence type="ECO:0000313" key="23">
    <source>
        <dbReference type="Proteomes" id="UP001497392"/>
    </source>
</evidence>
<dbReference type="InterPro" id="IPR001451">
    <property type="entry name" value="Hexapep"/>
</dbReference>
<sequence length="3260" mass="347422">MADIIGLSCRFPESNGPSEFWSNLMHGKDMVTADDRRWPVGFQGLPPRTGKLPGFDKFDAAFFSVHGKQAQKMDPQLRKLLEVSYEAWVDAGVDFSALRGSDRVGVYVGACGSETHAQWLGDIPNITGYEQTGCAQSMFPNRLSWWFDFRGPSKCIDTACSSSLMAFNDAMTDLTTGRIDYAVVGGASGIFRPQTSIAFQRLHMMSPDGICKSFDASANGYARADGIAIVVLRKAGLKEQIGTWAARHPYAQVLACATNNDGHTKEGITFPSGPAQKALAQEVCTKAGLEPSAISYIEAHGTGTVAGDGQELGALEEWYGRSGNRTAEDPLLIGSVKSNMGHCEGCSGLAALIKVLLSYEHQTLPGNLHFSTPNPNNAGLKDGILKVVTEPTEFKQGIVALSNFGFGGSNVHLLLKNCGSSEPKATAKVTEITEGEEAPAEAAIEEKDGATSEIIPLATRTKEGMAALVKVLKGLPGGEKTVVDPLRRLANTVGRDSKLSTRGTLVDGELRSAQGPGSAPPVWFVFTGNGSQWPRMGKELLETNATFRKSIEICAKALKPYNIDLIAAYESEEGFGDARTAAVGLASIQIGLVDVLREEYGITPGGVLGHSAGEIACGYGDGCFTREQTVLVAYHRGRMCPEHNISGGLMAAVGLGAEEAEARLAKHGNDSCVVGCDNSPNSVTLSGPEEDIRPLLEQLKAENVFVRELDTRGLAFHSPVLQPHLGELKEALESVVPEPKARSATWLSSTYAVDDESEEAKYCSGGYQTHGYASRVQFRLACTKIPKDVLLLEIGPHALMRSPLRQNRSDLQYVATMKKGESAVETLSAAVADLWRKGAIFSWPASAAPSAGVHPELFRAVREALVSWDHSADYPLPKSKDWTSAGGAAGFTKTYKLGEEHSFLADHVVDGRILMPATSYLVTAWEALAAQQETTMDELPVTFEDVSIVQAVQAQPGENVTLSVTLDRSHRFQVLQETDIIAEGRIKARNAPNAPKKEEESKDESAEAPGDTVAPPAEGAAAEAAPAPAAEAPEAEPAAAEGAAAPAEEAEPAEPTTVEWPYDALDTVEAGTFYLDVARAGIQYGPHFKMVHKRHIQGKQVVLRWDGCFIRLLDGMLQAGALGSSDYQLRIPTKIRQLDIIDPKPALPAGSEMMVDVDADVGVCATECCIVAGVELSSAPRRPINYKTLLKKMDFVAYGENKDTDALRLAYYKQIRGYIKARVQPAIEAVKASAEEFPQHLEKIMVMLEDLHDPAPEGAELEEFLAHPKHHLARLIRDLFDDEAAPTTMENPIQAIVQHSEHNVLYAQDPLMQGFHSRHISHMLDIVCENQGQTGFSVAEVGAGTGGFTRQVIAELDRSPFSELRSYTATDITPAFGPNLLQLVNNSKLEFKTWDVNKAAPESLGGPFNLMLASNAVHTCDNMAETLSNIHGSLADGGFVMLYETTAAYTTCLWGLDERTWNFTDEREYGLWIAKPRWDKLWANAGFERVIAHWCPQESGALFLYRKVEKVPEPVLLAAPPVKVTEEEAEEFIKTFNETLEAVDPETIAKAAAPAEGEAAAEPAAELPVKAAWLHGNLRDNPGVLGLGHCARLERFGDNLRWILDANHPSSALTNAGSKGAQPALSAQQMLATAGKLDLVNNVFQNGVHGSLRNTIVELEEVNEAAAEGKDPAFGVHLDIASYGDMSSFFWAHSQPPPPGLLECNVSYGSLNFRDVMLAYGKLSKDLMSHGHGGHQIGLEFSGKDKSSGKRIMGMTPQNSIATMVASKPHALWDVPDNWTLAQSATVPVAYATAYDALVVRGRLQPHHRVLIHSATGAVGLAATRICLNRGCEVFVTCGTADKRAFLLEAFPRLREDHIGDSRSCSFEETVKRQTAGKGVHLALNSLADDKLQATVRCLADNGRLLEIGKYDILKGTPLSMRPMLRNCAFEGIDLDRIVNDPSNITEAWEVHALLAAGIASGEVVPLPLNRFARKDAGNAFRFMAAGTHMGKVLIQMAADADKETVSAEKAVFQWPAPPKKAETEESEEAQEPASASSTEIAEPSATPVFFCKEDRSYIITGGLGGFGLALAVWLANQGAKNLVMTSKRGMRTGGQRKVIELLRSRGVNVEVSKLDVADMEEAKGVVALAQKQGPVGGIFHLAMILQDRWMANQTGESWNAPIIPKAYGALNLDALSDSLPHLEQFVIFSSVVSSTGNEGQGNYGYANSVCDMLCMSRRAAGKPALAIAWGPVDHVGYVAEILKGKLVGRVFEWLLPQPVDDCLRVLSSCLLGGKNVTPLMCSTTETIGSNSADDGEDTDLVEAVLNLMGLKADAVGENDNLAALGIDSMQLMEVRAVMQKKLCRPIPLEMIGSLTVATLRELAAEGGSKGGRSSAPPAEAAAAPKEASAPGEPAQEEAKAAAAAPVQAQPQLAAKKPAAAKEIAITAHAERPRKSQVVTPVKADMHSVDDAAPAPVSALPAAPTAAPASPTTAVSAEPARPTSGSRPTSAPRPTSSSRPSSAKAETASKASAKTDAAASQSAWTAYTAVGVLYIGVVLALVGFPAASTATWVGSTFGVWALLPVLPAIWLGIGAALCLACVVTSRLFQPRLSSSCPIPMYSLEFAQWWLVSRMVNVTTYVFADHLRGTPFLNWWFRAMGAHIGEGCHIDTLDVCDFELVTLGDNVVLNEGSSITGHYFQDGCLHLKEVELGSGSRLEPFAMAKAGVTLAAGASMAPQCTEAVNAAAAKKRGAKPAPVLGALSTQLHSRALTASETAYMQVAGLWAVGATATLAALAAYFVLGGFLYVGGLPAEVALSPAAYAVFGLAALFNPLYAAILPILLPVTPAAAAATLAAVTSPIFVVFAAVFVPLAMILFGLNLSALSIAFKWAVAGRVVPGVHKLHSVRGVQLWAAARMVELTFKRFMMMCSGTWAMNYYLRALGAKIGDWSTFRLGMCLPLLPDSLELGSGVHVGDMANLVYSSAIDSESAVTATVKLEDHALIGAAAVAMPGTTLGKGSTLGAMAASLPGAQLPGEMLYMGSPAQPVFKSAGSEKPAGPKQEKAKLMFQTWPFVQPAIAFGISTFSTYITAVFALAAVALYGGALQSSTPLLLTVAAGLWALYGSLLGSLGAAAKWSFTGRLEPHAGFPMYDSLSFRRALVLISEIPLGPFAEAVRASPIYNMFARLRGMTVGKGAFLDSVRLLDYELASFGEYAIVSRNALVYCHLASHKKGKLVVYQKRSTFGAHCILGARSITLPGYTLADKASLAPVSLGAPAMSF</sequence>
<evidence type="ECO:0000313" key="22">
    <source>
        <dbReference type="EMBL" id="CAL5222138.1"/>
    </source>
</evidence>
<dbReference type="SMART" id="SM00822">
    <property type="entry name" value="PKS_KR"/>
    <property type="match status" value="1"/>
</dbReference>
<feature type="domain" description="Ketosynthase family 3 (KS3)" evidence="20">
    <location>
        <begin position="1"/>
        <end position="417"/>
    </location>
</feature>
<dbReference type="SUPFAM" id="SSF51735">
    <property type="entry name" value="NAD(P)-binding Rossmann-fold domains"/>
    <property type="match status" value="2"/>
</dbReference>
<feature type="domain" description="Carrier" evidence="19">
    <location>
        <begin position="2292"/>
        <end position="2371"/>
    </location>
</feature>
<keyword evidence="5" id="KW-0597">Phosphoprotein</keyword>
<dbReference type="CDD" id="cd05195">
    <property type="entry name" value="enoyl_red"/>
    <property type="match status" value="1"/>
</dbReference>
<dbReference type="InterPro" id="IPR020843">
    <property type="entry name" value="ER"/>
</dbReference>
<proteinExistence type="predicted"/>
<dbReference type="InterPro" id="IPR018201">
    <property type="entry name" value="Ketoacyl_synth_AS"/>
</dbReference>
<dbReference type="Gene3D" id="3.40.50.720">
    <property type="entry name" value="NAD(P)-binding Rossmann-like Domain"/>
    <property type="match status" value="1"/>
</dbReference>
<protein>
    <recommendedName>
        <fullName evidence="2">Fatty acid synthase</fullName>
        <ecNumber evidence="1">2.3.1.85</ecNumber>
    </recommendedName>
</protein>
<dbReference type="Pfam" id="PF00107">
    <property type="entry name" value="ADH_zinc_N"/>
    <property type="match status" value="1"/>
</dbReference>
<feature type="region of interest" description="Disordered" evidence="17">
    <location>
        <begin position="2367"/>
        <end position="2416"/>
    </location>
</feature>
<dbReference type="InterPro" id="IPR014031">
    <property type="entry name" value="Ketoacyl_synth_C"/>
</dbReference>
<feature type="compositionally biased region" description="Low complexity" evidence="17">
    <location>
        <begin position="2374"/>
        <end position="2394"/>
    </location>
</feature>
<keyword evidence="10" id="KW-0560">Oxidoreductase</keyword>
<dbReference type="InterPro" id="IPR020807">
    <property type="entry name" value="PKS_DH"/>
</dbReference>
<dbReference type="PROSITE" id="PS52019">
    <property type="entry name" value="PKS_MFAS_DH"/>
    <property type="match status" value="1"/>
</dbReference>
<dbReference type="Gene3D" id="3.10.129.110">
    <property type="entry name" value="Polyketide synthase dehydratase"/>
    <property type="match status" value="2"/>
</dbReference>
<dbReference type="Pfam" id="PF08242">
    <property type="entry name" value="Methyltransf_12"/>
    <property type="match status" value="1"/>
</dbReference>
<dbReference type="CDD" id="cd00833">
    <property type="entry name" value="PKS"/>
    <property type="match status" value="1"/>
</dbReference>
<keyword evidence="7" id="KW-0378">Hydrolase</keyword>
<keyword evidence="3" id="KW-0596">Phosphopantetheine</keyword>
<name>A0ABP1FQB6_9CHLO</name>
<dbReference type="Proteomes" id="UP001497392">
    <property type="component" value="Unassembled WGS sequence"/>
</dbReference>
<keyword evidence="18" id="KW-0812">Transmembrane</keyword>
<dbReference type="Pfam" id="PF14602">
    <property type="entry name" value="Hexapep_2"/>
    <property type="match status" value="1"/>
</dbReference>
<keyword evidence="11" id="KW-0520">NAD</keyword>
<feature type="transmembrane region" description="Helical" evidence="18">
    <location>
        <begin position="2800"/>
        <end position="2822"/>
    </location>
</feature>
<evidence type="ECO:0000256" key="16">
    <source>
        <dbReference type="PROSITE-ProRule" id="PRU01363"/>
    </source>
</evidence>
<dbReference type="EC" id="2.3.1.85" evidence="1"/>
<dbReference type="InterPro" id="IPR009081">
    <property type="entry name" value="PP-bd_ACP"/>
</dbReference>
<evidence type="ECO:0000256" key="3">
    <source>
        <dbReference type="ARBA" id="ARBA00022450"/>
    </source>
</evidence>
<dbReference type="InterPro" id="IPR011032">
    <property type="entry name" value="GroES-like_sf"/>
</dbReference>
<evidence type="ECO:0000256" key="1">
    <source>
        <dbReference type="ARBA" id="ARBA00012873"/>
    </source>
</evidence>
<dbReference type="PANTHER" id="PTHR43775:SF7">
    <property type="entry name" value="FATTY ACID SYNTHASE"/>
    <property type="match status" value="1"/>
</dbReference>
<dbReference type="SUPFAM" id="SSF53901">
    <property type="entry name" value="Thiolase-like"/>
    <property type="match status" value="1"/>
</dbReference>
<evidence type="ECO:0000256" key="17">
    <source>
        <dbReference type="SAM" id="MobiDB-lite"/>
    </source>
</evidence>
<evidence type="ECO:0000256" key="11">
    <source>
        <dbReference type="ARBA" id="ARBA00023027"/>
    </source>
</evidence>
<dbReference type="InterPro" id="IPR013149">
    <property type="entry name" value="ADH-like_C"/>
</dbReference>
<feature type="region of interest" description="C-terminal hotdog fold" evidence="16">
    <location>
        <begin position="1065"/>
        <end position="1204"/>
    </location>
</feature>
<feature type="transmembrane region" description="Helical" evidence="18">
    <location>
        <begin position="2559"/>
        <end position="2583"/>
    </location>
</feature>
<dbReference type="Pfam" id="PF08659">
    <property type="entry name" value="KR"/>
    <property type="match status" value="1"/>
</dbReference>
<dbReference type="InterPro" id="IPR014043">
    <property type="entry name" value="Acyl_transferase_dom"/>
</dbReference>
<dbReference type="InterPro" id="IPR036291">
    <property type="entry name" value="NAD(P)-bd_dom_sf"/>
</dbReference>
<dbReference type="InterPro" id="IPR029063">
    <property type="entry name" value="SAM-dependent_MTases_sf"/>
</dbReference>
<dbReference type="Gene3D" id="3.40.47.10">
    <property type="match status" value="1"/>
</dbReference>
<dbReference type="SMART" id="SM00826">
    <property type="entry name" value="PKS_DH"/>
    <property type="match status" value="1"/>
</dbReference>
<dbReference type="InterPro" id="IPR049552">
    <property type="entry name" value="PKS_DH_N"/>
</dbReference>
<comment type="catalytic activity">
    <reaction evidence="15">
        <text>acetyl-CoA + n malonyl-CoA + 2n NADPH + 2n H(+) = a long-chain fatty acid + (n+1) CoA + n CO2 + 2n NADP(+).</text>
        <dbReference type="EC" id="2.3.1.85"/>
    </reaction>
</comment>
<dbReference type="Gene3D" id="3.90.180.10">
    <property type="entry name" value="Medium-chain alcohol dehydrogenases, catalytic domain"/>
    <property type="match status" value="1"/>
</dbReference>
<keyword evidence="9" id="KW-0521">NADP</keyword>
<keyword evidence="4" id="KW-0444">Lipid biosynthesis</keyword>
<dbReference type="InterPro" id="IPR020841">
    <property type="entry name" value="PKS_Beta-ketoAc_synthase_dom"/>
</dbReference>
<dbReference type="PANTHER" id="PTHR43775">
    <property type="entry name" value="FATTY ACID SYNTHASE"/>
    <property type="match status" value="1"/>
</dbReference>
<keyword evidence="23" id="KW-1185">Reference proteome</keyword>
<evidence type="ECO:0000259" key="19">
    <source>
        <dbReference type="PROSITE" id="PS50075"/>
    </source>
</evidence>
<comment type="caution">
    <text evidence="22">The sequence shown here is derived from an EMBL/GenBank/DDBJ whole genome shotgun (WGS) entry which is preliminary data.</text>
</comment>
<dbReference type="InterPro" id="IPR013217">
    <property type="entry name" value="Methyltransf_12"/>
</dbReference>
<dbReference type="PROSITE" id="PS00606">
    <property type="entry name" value="KS3_1"/>
    <property type="match status" value="1"/>
</dbReference>
<evidence type="ECO:0000259" key="21">
    <source>
        <dbReference type="PROSITE" id="PS52019"/>
    </source>
</evidence>
<dbReference type="InterPro" id="IPR032821">
    <property type="entry name" value="PKS_assoc"/>
</dbReference>
<gene>
    <name evidence="22" type="primary">g4459</name>
    <name evidence="22" type="ORF">VP750_LOCUS3797</name>
</gene>
<dbReference type="InterPro" id="IPR013968">
    <property type="entry name" value="PKS_KR"/>
</dbReference>
<feature type="compositionally biased region" description="Low complexity" evidence="17">
    <location>
        <begin position="1014"/>
        <end position="1047"/>
    </location>
</feature>
<dbReference type="Gene3D" id="3.40.366.10">
    <property type="entry name" value="Malonyl-Coenzyme A Acyl Carrier Protein, domain 2"/>
    <property type="match status" value="1"/>
</dbReference>
<dbReference type="SUPFAM" id="SSF50129">
    <property type="entry name" value="GroES-like"/>
    <property type="match status" value="1"/>
</dbReference>
<feature type="region of interest" description="Disordered" evidence="17">
    <location>
        <begin position="2014"/>
        <end position="2041"/>
    </location>
</feature>
<dbReference type="InterPro" id="IPR016035">
    <property type="entry name" value="Acyl_Trfase/lysoPLipase"/>
</dbReference>
<dbReference type="Pfam" id="PF21089">
    <property type="entry name" value="PKS_DH_N"/>
    <property type="match status" value="1"/>
</dbReference>
<feature type="region of interest" description="N-terminal hotdog fold" evidence="16">
    <location>
        <begin position="874"/>
        <end position="1019"/>
    </location>
</feature>
<dbReference type="SUPFAM" id="SSF55048">
    <property type="entry name" value="Probable ACP-binding domain of malonyl-CoA ACP transacylase"/>
    <property type="match status" value="1"/>
</dbReference>
<evidence type="ECO:0000256" key="12">
    <source>
        <dbReference type="ARBA" id="ARBA00023098"/>
    </source>
</evidence>
<dbReference type="Pfam" id="PF16197">
    <property type="entry name" value="KAsynt_C_assoc"/>
    <property type="match status" value="1"/>
</dbReference>
<keyword evidence="6" id="KW-0808">Transferase</keyword>
<feature type="domain" description="PKS/mFAS DH" evidence="21">
    <location>
        <begin position="874"/>
        <end position="1204"/>
    </location>
</feature>
<feature type="transmembrane region" description="Helical" evidence="18">
    <location>
        <begin position="2829"/>
        <end position="2849"/>
    </location>
</feature>
<dbReference type="PROSITE" id="PS52004">
    <property type="entry name" value="KS3_2"/>
    <property type="match status" value="1"/>
</dbReference>
<evidence type="ECO:0000256" key="2">
    <source>
        <dbReference type="ARBA" id="ARBA00018769"/>
    </source>
</evidence>
<reference evidence="22 23" key="1">
    <citation type="submission" date="2024-06" db="EMBL/GenBank/DDBJ databases">
        <authorList>
            <person name="Kraege A."/>
            <person name="Thomma B."/>
        </authorList>
    </citation>
    <scope>NUCLEOTIDE SEQUENCE [LARGE SCALE GENOMIC DNA]</scope>
</reference>
<dbReference type="SMART" id="SM00825">
    <property type="entry name" value="PKS_KS"/>
    <property type="match status" value="1"/>
</dbReference>
<dbReference type="InterPro" id="IPR036736">
    <property type="entry name" value="ACP-like_sf"/>
</dbReference>
<evidence type="ECO:0000256" key="15">
    <source>
        <dbReference type="ARBA" id="ARBA00044883"/>
    </source>
</evidence>
<keyword evidence="18" id="KW-1133">Transmembrane helix</keyword>
<dbReference type="InterPro" id="IPR014030">
    <property type="entry name" value="Ketoacyl_synth_N"/>
</dbReference>
<evidence type="ECO:0000256" key="7">
    <source>
        <dbReference type="ARBA" id="ARBA00022801"/>
    </source>
</evidence>
<feature type="active site" description="Proton acceptor; for dehydratase activity" evidence="16">
    <location>
        <position position="907"/>
    </location>
</feature>
<dbReference type="InterPro" id="IPR016036">
    <property type="entry name" value="Malonyl_transacylase_ACP-bd"/>
</dbReference>
<keyword evidence="8" id="KW-0276">Fatty acid metabolism</keyword>
<dbReference type="Gene3D" id="3.40.50.150">
    <property type="entry name" value="Vaccinia Virus protein VP39"/>
    <property type="match status" value="1"/>
</dbReference>
<feature type="compositionally biased region" description="Low complexity" evidence="17">
    <location>
        <begin position="2401"/>
        <end position="2416"/>
    </location>
</feature>
<dbReference type="Gene3D" id="2.160.10.10">
    <property type="entry name" value="Hexapeptide repeat proteins"/>
    <property type="match status" value="1"/>
</dbReference>
<evidence type="ECO:0000256" key="10">
    <source>
        <dbReference type="ARBA" id="ARBA00023002"/>
    </source>
</evidence>
<keyword evidence="14" id="KW-0511">Multifunctional enzyme</keyword>
<dbReference type="Gene3D" id="3.30.70.3290">
    <property type="match status" value="1"/>
</dbReference>
<evidence type="ECO:0000256" key="5">
    <source>
        <dbReference type="ARBA" id="ARBA00022553"/>
    </source>
</evidence>
<keyword evidence="13" id="KW-0275">Fatty acid biosynthesis</keyword>
<keyword evidence="12" id="KW-0443">Lipid metabolism</keyword>
<feature type="compositionally biased region" description="Basic and acidic residues" evidence="17">
    <location>
        <begin position="995"/>
        <end position="1005"/>
    </location>
</feature>
<keyword evidence="18" id="KW-0472">Membrane</keyword>
<evidence type="ECO:0000256" key="18">
    <source>
        <dbReference type="SAM" id="Phobius"/>
    </source>
</evidence>
<dbReference type="InterPro" id="IPR050091">
    <property type="entry name" value="PKS_NRPS_Biosynth_Enz"/>
</dbReference>
<dbReference type="SUPFAM" id="SSF52151">
    <property type="entry name" value="FabD/lysophospholipase-like"/>
    <property type="match status" value="1"/>
</dbReference>
<dbReference type="InterPro" id="IPR001227">
    <property type="entry name" value="Ac_transferase_dom_sf"/>
</dbReference>
<dbReference type="InterPro" id="IPR016039">
    <property type="entry name" value="Thiolase-like"/>
</dbReference>
<evidence type="ECO:0000256" key="6">
    <source>
        <dbReference type="ARBA" id="ARBA00022679"/>
    </source>
</evidence>
<feature type="transmembrane region" description="Helical" evidence="18">
    <location>
        <begin position="3091"/>
        <end position="3114"/>
    </location>
</feature>
<evidence type="ECO:0000256" key="14">
    <source>
        <dbReference type="ARBA" id="ARBA00023268"/>
    </source>
</evidence>
<dbReference type="PROSITE" id="PS50075">
    <property type="entry name" value="CARRIER"/>
    <property type="match status" value="1"/>
</dbReference>
<dbReference type="Pfam" id="PF02801">
    <property type="entry name" value="Ketoacyl-synt_C"/>
    <property type="match status" value="1"/>
</dbReference>
<feature type="region of interest" description="Disordered" evidence="17">
    <location>
        <begin position="2454"/>
        <end position="2512"/>
    </location>
</feature>
<feature type="transmembrane region" description="Helical" evidence="18">
    <location>
        <begin position="3053"/>
        <end position="3079"/>
    </location>
</feature>
<evidence type="ECO:0000256" key="13">
    <source>
        <dbReference type="ARBA" id="ARBA00023160"/>
    </source>
</evidence>
<feature type="transmembrane region" description="Helical" evidence="18">
    <location>
        <begin position="2524"/>
        <end position="2547"/>
    </location>
</feature>
<dbReference type="SUPFAM" id="SSF51161">
    <property type="entry name" value="Trimeric LpxA-like enzymes"/>
    <property type="match status" value="3"/>
</dbReference>
<dbReference type="Pfam" id="PF00698">
    <property type="entry name" value="Acyl_transf_1"/>
    <property type="match status" value="1"/>
</dbReference>
<dbReference type="InterPro" id="IPR011004">
    <property type="entry name" value="Trimer_LpxA-like_sf"/>
</dbReference>
<evidence type="ECO:0000256" key="4">
    <source>
        <dbReference type="ARBA" id="ARBA00022516"/>
    </source>
</evidence>
<dbReference type="SUPFAM" id="SSF47336">
    <property type="entry name" value="ACP-like"/>
    <property type="match status" value="1"/>
</dbReference>
<evidence type="ECO:0000259" key="20">
    <source>
        <dbReference type="PROSITE" id="PS52004"/>
    </source>
</evidence>
<accession>A0ABP1FQB6</accession>
<evidence type="ECO:0000256" key="8">
    <source>
        <dbReference type="ARBA" id="ARBA00022832"/>
    </source>
</evidence>
<feature type="transmembrane region" description="Helical" evidence="18">
    <location>
        <begin position="2764"/>
        <end position="2788"/>
    </location>
</feature>
<dbReference type="InterPro" id="IPR049900">
    <property type="entry name" value="PKS_mFAS_DH"/>
</dbReference>
<feature type="transmembrane region" description="Helical" evidence="18">
    <location>
        <begin position="2058"/>
        <end position="2076"/>
    </location>
</feature>
<feature type="region of interest" description="Disordered" evidence="17">
    <location>
        <begin position="986"/>
        <end position="1055"/>
    </location>
</feature>
<dbReference type="InterPro" id="IPR057326">
    <property type="entry name" value="KR_dom"/>
</dbReference>
<dbReference type="SMART" id="SM00829">
    <property type="entry name" value="PKS_ER"/>
    <property type="match status" value="1"/>
</dbReference>
<dbReference type="Pfam" id="PF00550">
    <property type="entry name" value="PP-binding"/>
    <property type="match status" value="1"/>
</dbReference>
<feature type="active site" description="Proton donor; for dehydratase activity" evidence="16">
    <location>
        <position position="1114"/>
    </location>
</feature>
<dbReference type="InterPro" id="IPR042104">
    <property type="entry name" value="PKS_dehydratase_sf"/>
</dbReference>
<dbReference type="SMART" id="SM00827">
    <property type="entry name" value="PKS_AT"/>
    <property type="match status" value="1"/>
</dbReference>
<dbReference type="SUPFAM" id="SSF53335">
    <property type="entry name" value="S-adenosyl-L-methionine-dependent methyltransferases"/>
    <property type="match status" value="1"/>
</dbReference>
<dbReference type="EMBL" id="CAXHTA020000006">
    <property type="protein sequence ID" value="CAL5222138.1"/>
    <property type="molecule type" value="Genomic_DNA"/>
</dbReference>
<organism evidence="22 23">
    <name type="scientific">Coccomyxa viridis</name>
    <dbReference type="NCBI Taxonomy" id="1274662"/>
    <lineage>
        <taxon>Eukaryota</taxon>
        <taxon>Viridiplantae</taxon>
        <taxon>Chlorophyta</taxon>
        <taxon>core chlorophytes</taxon>
        <taxon>Trebouxiophyceae</taxon>
        <taxon>Trebouxiophyceae incertae sedis</taxon>
        <taxon>Coccomyxaceae</taxon>
        <taxon>Coccomyxa</taxon>
    </lineage>
</organism>